<feature type="region of interest" description="Disordered" evidence="3">
    <location>
        <begin position="331"/>
        <end position="352"/>
    </location>
</feature>
<proteinExistence type="predicted"/>
<dbReference type="Pfam" id="PF00621">
    <property type="entry name" value="RhoGEF"/>
    <property type="match status" value="1"/>
</dbReference>
<feature type="compositionally biased region" description="Basic and acidic residues" evidence="3">
    <location>
        <begin position="1"/>
        <end position="14"/>
    </location>
</feature>
<dbReference type="SUPFAM" id="SSF48065">
    <property type="entry name" value="DBL homology domain (DH-domain)"/>
    <property type="match status" value="1"/>
</dbReference>
<dbReference type="AlphaFoldDB" id="R7TF08"/>
<dbReference type="InterPro" id="IPR035899">
    <property type="entry name" value="DBL_dom_sf"/>
</dbReference>
<dbReference type="HOGENOM" id="CLU_326327_0_0_1"/>
<dbReference type="InterPro" id="IPR000219">
    <property type="entry name" value="DH_dom"/>
</dbReference>
<dbReference type="Gene3D" id="1.20.900.10">
    <property type="entry name" value="Dbl homology (DH) domain"/>
    <property type="match status" value="1"/>
</dbReference>
<evidence type="ECO:0000259" key="4">
    <source>
        <dbReference type="PROSITE" id="PS50010"/>
    </source>
</evidence>
<evidence type="ECO:0000256" key="3">
    <source>
        <dbReference type="SAM" id="MobiDB-lite"/>
    </source>
</evidence>
<dbReference type="GO" id="GO:0035025">
    <property type="term" value="P:positive regulation of Rho protein signal transduction"/>
    <property type="evidence" value="ECO:0007669"/>
    <property type="project" value="TreeGrafter"/>
</dbReference>
<dbReference type="GO" id="GO:0005737">
    <property type="term" value="C:cytoplasm"/>
    <property type="evidence" value="ECO:0007669"/>
    <property type="project" value="UniProtKB-SubCell"/>
</dbReference>
<dbReference type="EMBL" id="KB310160">
    <property type="protein sequence ID" value="ELT92323.1"/>
    <property type="molecule type" value="Genomic_DNA"/>
</dbReference>
<dbReference type="STRING" id="283909.R7TF08"/>
<dbReference type="Proteomes" id="UP000014760">
    <property type="component" value="Unassembled WGS sequence"/>
</dbReference>
<evidence type="ECO:0000256" key="1">
    <source>
        <dbReference type="ARBA" id="ARBA00004496"/>
    </source>
</evidence>
<dbReference type="PANTHER" id="PTHR46006:SF5">
    <property type="entry name" value="DH DOMAIN-CONTAINING PROTEIN"/>
    <property type="match status" value="1"/>
</dbReference>
<evidence type="ECO:0000313" key="6">
    <source>
        <dbReference type="EnsemblMetazoa" id="CapteP210786"/>
    </source>
</evidence>
<feature type="region of interest" description="Disordered" evidence="3">
    <location>
        <begin position="100"/>
        <end position="162"/>
    </location>
</feature>
<feature type="compositionally biased region" description="Polar residues" evidence="3">
    <location>
        <begin position="125"/>
        <end position="139"/>
    </location>
</feature>
<feature type="domain" description="DH" evidence="4">
    <location>
        <begin position="511"/>
        <end position="720"/>
    </location>
</feature>
<dbReference type="SUPFAM" id="SSF101447">
    <property type="entry name" value="Formin homology 2 domain (FH2 domain)"/>
    <property type="match status" value="1"/>
</dbReference>
<dbReference type="PROSITE" id="PS50010">
    <property type="entry name" value="DH_2"/>
    <property type="match status" value="1"/>
</dbReference>
<reference evidence="6" key="3">
    <citation type="submission" date="2015-06" db="UniProtKB">
        <authorList>
            <consortium name="EnsemblMetazoa"/>
        </authorList>
    </citation>
    <scope>IDENTIFICATION</scope>
</reference>
<dbReference type="EMBL" id="AMQN01013358">
    <property type="status" value="NOT_ANNOTATED_CDS"/>
    <property type="molecule type" value="Genomic_DNA"/>
</dbReference>
<sequence length="883" mass="99939">MITTQDAREKKSDAMAEEPETQNKPPPGVRASNSSRSRRSRSDLGFKSKSFRSKRTLALLQIPSMRKHVAQSMGLNPDDPCFVEMVTSKLDLAHLSDTKNYEEEINSPPPPPPPPPPPVLIHSKMSASSGDIQMGSLSISRGDRTKSEPDFADMHSSRCRKPRTHIPTFDEFRLRLGRTRCRPASTAFEFLSSKDDSNSCAHSSQHDITPVLPPSFNQQTQCDPLSGANLKSPCEQSVRFIQDQHDELTLDIYDTSAAAAKPSCRKSEEVTSDLEEEFSEISTARSKTCENVSLDAQVSVLRSISDVSDIVAEESRTKVIREKRTKPYKSDPFCTASQNGGDRPPTPPSVTYENTTDGMSKDDVLSFLHQVTHTEVIARSNSMKCLDSSGLPKKFGVDLKYALLIHCYAFKRLITASNAGSRMRCCILSQEQSISEACSIMISLLKINRRINYVKNTLYLGFIHIQMVSSLHEIYDISRSPETGICVMCRHTDVSSAQSFVCEDCRVMSSERRKAIQEIVETEKNFYRSLVTLRDEFYAPLKSSGLLSPDQLSSVFSNLHELVSISKQFRRQLSDSLSLAIKRGDMVNTSFKLAYQSLVRFDRQDYVTVLIGRPFLESSSMLLAFETYCTQQSSAQSLLEQLMDEKNLLRLFLEESLKENEALRRMDLKTFLMVPVQRIMKYPLLLARLLKMTPKSHLDYKAIVKAKSRMEEILEHINMAALEVLGWNRHEAYCLHTAHLHNTVMGDHLWSQRVNSLKFHTAHAVLVSLGRNPHLEAEATRTMTFPHESRVKEVALVLFRDKNGRFLPLRDPISLAQCVVSKELDVPDVFLLSEVNSESFIMKGNDVAETAVWFHLLQLHGKDMGQWRRRRKALPNIMMHHKP</sequence>
<gene>
    <name evidence="5" type="ORF">CAPTEDRAFT_210786</name>
</gene>
<feature type="compositionally biased region" description="Basic and acidic residues" evidence="3">
    <location>
        <begin position="141"/>
        <end position="156"/>
    </location>
</feature>
<reference evidence="5 7" key="2">
    <citation type="journal article" date="2013" name="Nature">
        <title>Insights into bilaterian evolution from three spiralian genomes.</title>
        <authorList>
            <person name="Simakov O."/>
            <person name="Marletaz F."/>
            <person name="Cho S.J."/>
            <person name="Edsinger-Gonzales E."/>
            <person name="Havlak P."/>
            <person name="Hellsten U."/>
            <person name="Kuo D.H."/>
            <person name="Larsson T."/>
            <person name="Lv J."/>
            <person name="Arendt D."/>
            <person name="Savage R."/>
            <person name="Osoegawa K."/>
            <person name="de Jong P."/>
            <person name="Grimwood J."/>
            <person name="Chapman J.A."/>
            <person name="Shapiro H."/>
            <person name="Aerts A."/>
            <person name="Otillar R.P."/>
            <person name="Terry A.Y."/>
            <person name="Boore J.L."/>
            <person name="Grigoriev I.V."/>
            <person name="Lindberg D.R."/>
            <person name="Seaver E.C."/>
            <person name="Weisblat D.A."/>
            <person name="Putnam N.H."/>
            <person name="Rokhsar D.S."/>
        </authorList>
    </citation>
    <scope>NUCLEOTIDE SEQUENCE</scope>
    <source>
        <strain evidence="5 7">I ESC-2004</strain>
    </source>
</reference>
<keyword evidence="2" id="KW-0963">Cytoplasm</keyword>
<dbReference type="GO" id="GO:0005085">
    <property type="term" value="F:guanyl-nucleotide exchange factor activity"/>
    <property type="evidence" value="ECO:0007669"/>
    <property type="project" value="InterPro"/>
</dbReference>
<comment type="subcellular location">
    <subcellularLocation>
        <location evidence="1">Cytoplasm</location>
    </subcellularLocation>
</comment>
<dbReference type="PANTHER" id="PTHR46006">
    <property type="entry name" value="RHO GUANINE NUCLEOTIDE EXCHANGE FACTOR AT 64C, ISOFORM A"/>
    <property type="match status" value="1"/>
</dbReference>
<reference evidence="7" key="1">
    <citation type="submission" date="2012-12" db="EMBL/GenBank/DDBJ databases">
        <authorList>
            <person name="Hellsten U."/>
            <person name="Grimwood J."/>
            <person name="Chapman J.A."/>
            <person name="Shapiro H."/>
            <person name="Aerts A."/>
            <person name="Otillar R.P."/>
            <person name="Terry A.Y."/>
            <person name="Boore J.L."/>
            <person name="Simakov O."/>
            <person name="Marletaz F."/>
            <person name="Cho S.-J."/>
            <person name="Edsinger-Gonzales E."/>
            <person name="Havlak P."/>
            <person name="Kuo D.-H."/>
            <person name="Larsson T."/>
            <person name="Lv J."/>
            <person name="Arendt D."/>
            <person name="Savage R."/>
            <person name="Osoegawa K."/>
            <person name="de Jong P."/>
            <person name="Lindberg D.R."/>
            <person name="Seaver E.C."/>
            <person name="Weisblat D.A."/>
            <person name="Putnam N.H."/>
            <person name="Grigoriev I.V."/>
            <person name="Rokhsar D.S."/>
        </authorList>
    </citation>
    <scope>NUCLEOTIDE SEQUENCE</scope>
    <source>
        <strain evidence="7">I ESC-2004</strain>
    </source>
</reference>
<feature type="region of interest" description="Disordered" evidence="3">
    <location>
        <begin position="1"/>
        <end position="50"/>
    </location>
</feature>
<protein>
    <recommendedName>
        <fullName evidence="4">DH domain-containing protein</fullName>
    </recommendedName>
</protein>
<dbReference type="SMART" id="SM00325">
    <property type="entry name" value="RhoGEF"/>
    <property type="match status" value="1"/>
</dbReference>
<keyword evidence="7" id="KW-1185">Reference proteome</keyword>
<feature type="compositionally biased region" description="Pro residues" evidence="3">
    <location>
        <begin position="107"/>
        <end position="119"/>
    </location>
</feature>
<dbReference type="CDD" id="cd00160">
    <property type="entry name" value="RhoGEF"/>
    <property type="match status" value="1"/>
</dbReference>
<name>R7TF08_CAPTE</name>
<dbReference type="OrthoDB" id="2015333at2759"/>
<evidence type="ECO:0000256" key="2">
    <source>
        <dbReference type="ARBA" id="ARBA00022490"/>
    </source>
</evidence>
<evidence type="ECO:0000313" key="7">
    <source>
        <dbReference type="Proteomes" id="UP000014760"/>
    </source>
</evidence>
<dbReference type="EnsemblMetazoa" id="CapteT210786">
    <property type="protein sequence ID" value="CapteP210786"/>
    <property type="gene ID" value="CapteG210786"/>
</dbReference>
<evidence type="ECO:0000313" key="5">
    <source>
        <dbReference type="EMBL" id="ELT92323.1"/>
    </source>
</evidence>
<accession>R7TF08</accession>
<organism evidence="5">
    <name type="scientific">Capitella teleta</name>
    <name type="common">Polychaete worm</name>
    <dbReference type="NCBI Taxonomy" id="283909"/>
    <lineage>
        <taxon>Eukaryota</taxon>
        <taxon>Metazoa</taxon>
        <taxon>Spiralia</taxon>
        <taxon>Lophotrochozoa</taxon>
        <taxon>Annelida</taxon>
        <taxon>Polychaeta</taxon>
        <taxon>Sedentaria</taxon>
        <taxon>Scolecida</taxon>
        <taxon>Capitellidae</taxon>
        <taxon>Capitella</taxon>
    </lineage>
</organism>
<dbReference type="InterPro" id="IPR051480">
    <property type="entry name" value="Endocytic_GEF_Adapter"/>
</dbReference>